<dbReference type="Gene3D" id="3.30.160.60">
    <property type="entry name" value="Classic Zinc Finger"/>
    <property type="match status" value="1"/>
</dbReference>
<keyword evidence="2" id="KW-0479">Metal-binding</keyword>
<dbReference type="FunFam" id="3.30.160.60:FF:000856">
    <property type="entry name" value="B-box zinc finger protein 21"/>
    <property type="match status" value="1"/>
</dbReference>
<feature type="domain" description="B box-type" evidence="11">
    <location>
        <begin position="1"/>
        <end position="47"/>
    </location>
</feature>
<keyword evidence="4 9" id="KW-0863">Zinc-finger</keyword>
<gene>
    <name evidence="12" type="ORF">PVAP13_1KG413600</name>
</gene>
<evidence type="ECO:0000256" key="8">
    <source>
        <dbReference type="ARBA" id="ARBA00023242"/>
    </source>
</evidence>
<feature type="region of interest" description="Disordered" evidence="10">
    <location>
        <begin position="116"/>
        <end position="139"/>
    </location>
</feature>
<evidence type="ECO:0000256" key="3">
    <source>
        <dbReference type="ARBA" id="ARBA00022737"/>
    </source>
</evidence>
<evidence type="ECO:0000256" key="2">
    <source>
        <dbReference type="ARBA" id="ARBA00022723"/>
    </source>
</evidence>
<dbReference type="PROSITE" id="PS50119">
    <property type="entry name" value="ZF_BBOX"/>
    <property type="match status" value="2"/>
</dbReference>
<dbReference type="GO" id="GO:0009640">
    <property type="term" value="P:photomorphogenesis"/>
    <property type="evidence" value="ECO:0007669"/>
    <property type="project" value="TreeGrafter"/>
</dbReference>
<keyword evidence="3" id="KW-0677">Repeat</keyword>
<keyword evidence="8" id="KW-0539">Nucleus</keyword>
<evidence type="ECO:0000256" key="10">
    <source>
        <dbReference type="SAM" id="MobiDB-lite"/>
    </source>
</evidence>
<sequence>MKVQCDVCAAEAASVFCCADEAALCAACDRRVHRANKLAGKHRRFSLLSPAPPSSSSGQPPPPLCDICQEKRGLLFCKEDRAILCRDCDVSVHTASELTMRHTRFLLTGVRLSAEPAACPSPPPPSEDENSSASFCCGAAPPPAPATSHGSDSSSISEYLTKTLPGWHVEDFLVDEAAAANIAVSADASYQGGAATRIEGVPDGGYAAWMAQEQLFGDSAAGGGGARASRERWVPQMMYGGPELAVAGSKRARTAASPAAYSYW</sequence>
<accession>A0A8T0XJW7</accession>
<keyword evidence="5" id="KW-0862">Zinc</keyword>
<evidence type="ECO:0000313" key="12">
    <source>
        <dbReference type="EMBL" id="KAG2660210.1"/>
    </source>
</evidence>
<feature type="domain" description="B box-type" evidence="11">
    <location>
        <begin position="60"/>
        <end position="107"/>
    </location>
</feature>
<keyword evidence="6" id="KW-0805">Transcription regulation</keyword>
<dbReference type="PANTHER" id="PTHR31832:SF52">
    <property type="entry name" value="B-BOX ZINC FINGER PROTEIN 21"/>
    <property type="match status" value="1"/>
</dbReference>
<dbReference type="PANTHER" id="PTHR31832">
    <property type="entry name" value="B-BOX ZINC FINGER PROTEIN 22"/>
    <property type="match status" value="1"/>
</dbReference>
<dbReference type="GO" id="GO:0005634">
    <property type="term" value="C:nucleus"/>
    <property type="evidence" value="ECO:0007669"/>
    <property type="project" value="UniProtKB-SubCell"/>
</dbReference>
<evidence type="ECO:0000313" key="13">
    <source>
        <dbReference type="Proteomes" id="UP000823388"/>
    </source>
</evidence>
<dbReference type="InterPro" id="IPR051979">
    <property type="entry name" value="B-box_zinc_finger"/>
</dbReference>
<evidence type="ECO:0000256" key="9">
    <source>
        <dbReference type="PROSITE-ProRule" id="PRU00024"/>
    </source>
</evidence>
<comment type="caution">
    <text evidence="12">The sequence shown here is derived from an EMBL/GenBank/DDBJ whole genome shotgun (WGS) entry which is preliminary data.</text>
</comment>
<evidence type="ECO:0000256" key="1">
    <source>
        <dbReference type="ARBA" id="ARBA00004123"/>
    </source>
</evidence>
<dbReference type="GO" id="GO:0006355">
    <property type="term" value="P:regulation of DNA-templated transcription"/>
    <property type="evidence" value="ECO:0007669"/>
    <property type="project" value="TreeGrafter"/>
</dbReference>
<dbReference type="Proteomes" id="UP000823388">
    <property type="component" value="Chromosome 1K"/>
</dbReference>
<reference evidence="12" key="1">
    <citation type="submission" date="2020-05" db="EMBL/GenBank/DDBJ databases">
        <title>WGS assembly of Panicum virgatum.</title>
        <authorList>
            <person name="Lovell J.T."/>
            <person name="Jenkins J."/>
            <person name="Shu S."/>
            <person name="Juenger T.E."/>
            <person name="Schmutz J."/>
        </authorList>
    </citation>
    <scope>NUCLEOTIDE SEQUENCE</scope>
    <source>
        <strain evidence="12">AP13</strain>
    </source>
</reference>
<comment type="subcellular location">
    <subcellularLocation>
        <location evidence="1">Nucleus</location>
    </subcellularLocation>
</comment>
<keyword evidence="7" id="KW-0804">Transcription</keyword>
<evidence type="ECO:0000256" key="6">
    <source>
        <dbReference type="ARBA" id="ARBA00023015"/>
    </source>
</evidence>
<evidence type="ECO:0000256" key="4">
    <source>
        <dbReference type="ARBA" id="ARBA00022771"/>
    </source>
</evidence>
<dbReference type="AlphaFoldDB" id="A0A8T0XJW7"/>
<proteinExistence type="predicted"/>
<name>A0A8T0XJW7_PANVG</name>
<evidence type="ECO:0000259" key="11">
    <source>
        <dbReference type="PROSITE" id="PS50119"/>
    </source>
</evidence>
<organism evidence="12 13">
    <name type="scientific">Panicum virgatum</name>
    <name type="common">Blackwell switchgrass</name>
    <dbReference type="NCBI Taxonomy" id="38727"/>
    <lineage>
        <taxon>Eukaryota</taxon>
        <taxon>Viridiplantae</taxon>
        <taxon>Streptophyta</taxon>
        <taxon>Embryophyta</taxon>
        <taxon>Tracheophyta</taxon>
        <taxon>Spermatophyta</taxon>
        <taxon>Magnoliopsida</taxon>
        <taxon>Liliopsida</taxon>
        <taxon>Poales</taxon>
        <taxon>Poaceae</taxon>
        <taxon>PACMAD clade</taxon>
        <taxon>Panicoideae</taxon>
        <taxon>Panicodae</taxon>
        <taxon>Paniceae</taxon>
        <taxon>Panicinae</taxon>
        <taxon>Panicum</taxon>
        <taxon>Panicum sect. Hiantes</taxon>
    </lineage>
</organism>
<dbReference type="CDD" id="cd19821">
    <property type="entry name" value="Bbox1_BBX-like"/>
    <property type="match status" value="2"/>
</dbReference>
<dbReference type="GO" id="GO:0000976">
    <property type="term" value="F:transcription cis-regulatory region binding"/>
    <property type="evidence" value="ECO:0007669"/>
    <property type="project" value="UniProtKB-ARBA"/>
</dbReference>
<evidence type="ECO:0000256" key="5">
    <source>
        <dbReference type="ARBA" id="ARBA00022833"/>
    </source>
</evidence>
<dbReference type="InterPro" id="IPR000315">
    <property type="entry name" value="Znf_B-box"/>
</dbReference>
<dbReference type="Pfam" id="PF00643">
    <property type="entry name" value="zf-B_box"/>
    <property type="match status" value="2"/>
</dbReference>
<dbReference type="SMART" id="SM00336">
    <property type="entry name" value="BBOX"/>
    <property type="match status" value="2"/>
</dbReference>
<dbReference type="OrthoDB" id="153872at2759"/>
<dbReference type="InterPro" id="IPR049808">
    <property type="entry name" value="CONSTANS-like_Bbox1"/>
</dbReference>
<dbReference type="GO" id="GO:0008270">
    <property type="term" value="F:zinc ion binding"/>
    <property type="evidence" value="ECO:0007669"/>
    <property type="project" value="UniProtKB-KW"/>
</dbReference>
<evidence type="ECO:0000256" key="7">
    <source>
        <dbReference type="ARBA" id="ARBA00023163"/>
    </source>
</evidence>
<dbReference type="EMBL" id="CM029037">
    <property type="protein sequence ID" value="KAG2660210.1"/>
    <property type="molecule type" value="Genomic_DNA"/>
</dbReference>
<keyword evidence="13" id="KW-1185">Reference proteome</keyword>
<protein>
    <recommendedName>
        <fullName evidence="11">B box-type domain-containing protein</fullName>
    </recommendedName>
</protein>